<dbReference type="AlphaFoldDB" id="L7MBX4"/>
<sequence length="186" mass="21672">MKILVCSVSAFYLFLLASTYGDELKVTGIDNMPGNSSDDLVLVGYSSELEQNTTSCLKSKYEYRNNEWVHRTLDFKEKSEDFDQEVTIKIKIKVCEGAEFLEVGEDTLLRRYTGGSRTYRIRYYDNTSLVLSSIIDKTWDYCSFWVTMDHVNNISSKANETFYKHCKEPKFVKYNQEACKNRFARV</sequence>
<evidence type="ECO:0000313" key="2">
    <source>
        <dbReference type="EMBL" id="JAA60698.1"/>
    </source>
</evidence>
<feature type="signal peptide" evidence="1">
    <location>
        <begin position="1"/>
        <end position="21"/>
    </location>
</feature>
<dbReference type="InterPro" id="IPR012674">
    <property type="entry name" value="Calycin"/>
</dbReference>
<organism evidence="2">
    <name type="scientific">Rhipicephalus pulchellus</name>
    <name type="common">Yellow backed tick</name>
    <name type="synonym">Dermacentor pulchellus</name>
    <dbReference type="NCBI Taxonomy" id="72859"/>
    <lineage>
        <taxon>Eukaryota</taxon>
        <taxon>Metazoa</taxon>
        <taxon>Ecdysozoa</taxon>
        <taxon>Arthropoda</taxon>
        <taxon>Chelicerata</taxon>
        <taxon>Arachnida</taxon>
        <taxon>Acari</taxon>
        <taxon>Parasitiformes</taxon>
        <taxon>Ixodida</taxon>
        <taxon>Ixodoidea</taxon>
        <taxon>Ixodidae</taxon>
        <taxon>Rhipicephalinae</taxon>
        <taxon>Rhipicephalus</taxon>
        <taxon>Rhipicephalus</taxon>
    </lineage>
</organism>
<dbReference type="Gene3D" id="2.40.128.20">
    <property type="match status" value="1"/>
</dbReference>
<reference evidence="2" key="1">
    <citation type="submission" date="2012-11" db="EMBL/GenBank/DDBJ databases">
        <authorList>
            <person name="Lucero-Rivera Y.E."/>
            <person name="Tovar-Ramirez D."/>
        </authorList>
    </citation>
    <scope>NUCLEOTIDE SEQUENCE</scope>
    <source>
        <tissue evidence="2">Salivary gland</tissue>
    </source>
</reference>
<reference evidence="2" key="2">
    <citation type="journal article" date="2015" name="J. Proteomics">
        <title>Sexual differences in the sialomes of the zebra tick, Rhipicephalus pulchellus.</title>
        <authorList>
            <person name="Tan A.W."/>
            <person name="Francischetti I.M."/>
            <person name="Slovak M."/>
            <person name="Kini R.M."/>
            <person name="Ribeiro J.M."/>
        </authorList>
    </citation>
    <scope>NUCLEOTIDE SEQUENCE</scope>
    <source>
        <tissue evidence="2">Salivary gland</tissue>
    </source>
</reference>
<name>L7MBX4_RHIPC</name>
<protein>
    <submittedName>
        <fullName evidence="2">Putative group viii salivary lipocalin</fullName>
    </submittedName>
</protein>
<keyword evidence="1" id="KW-0732">Signal</keyword>
<proteinExistence type="evidence at transcript level"/>
<dbReference type="EMBL" id="GACK01004336">
    <property type="protein sequence ID" value="JAA60698.1"/>
    <property type="molecule type" value="mRNA"/>
</dbReference>
<evidence type="ECO:0000256" key="1">
    <source>
        <dbReference type="SAM" id="SignalP"/>
    </source>
</evidence>
<feature type="chain" id="PRO_5003981612" evidence="1">
    <location>
        <begin position="22"/>
        <end position="186"/>
    </location>
</feature>
<accession>L7MBX4</accession>